<evidence type="ECO:0000256" key="16">
    <source>
        <dbReference type="SAM" id="SignalP"/>
    </source>
</evidence>
<keyword evidence="5" id="KW-0410">Iron transport</keyword>
<dbReference type="PANTHER" id="PTHR32552">
    <property type="entry name" value="FERRICHROME IRON RECEPTOR-RELATED"/>
    <property type="match status" value="1"/>
</dbReference>
<dbReference type="InterPro" id="IPR037066">
    <property type="entry name" value="Plug_dom_sf"/>
</dbReference>
<dbReference type="InterPro" id="IPR039426">
    <property type="entry name" value="TonB-dep_rcpt-like"/>
</dbReference>
<keyword evidence="12 18" id="KW-0675">Receptor</keyword>
<feature type="signal peptide" evidence="16">
    <location>
        <begin position="1"/>
        <end position="26"/>
    </location>
</feature>
<keyword evidence="4 14" id="KW-1134">Transmembrane beta strand</keyword>
<dbReference type="EMBL" id="BMDP01000003">
    <property type="protein sequence ID" value="GGI55037.1"/>
    <property type="molecule type" value="Genomic_DNA"/>
</dbReference>
<reference evidence="18" key="2">
    <citation type="submission" date="2020-09" db="EMBL/GenBank/DDBJ databases">
        <authorList>
            <person name="Sun Q."/>
            <person name="Sedlacek I."/>
        </authorList>
    </citation>
    <scope>NUCLEOTIDE SEQUENCE</scope>
    <source>
        <strain evidence="18">CCM 7664</strain>
    </source>
</reference>
<reference evidence="18" key="1">
    <citation type="journal article" date="2014" name="Int. J. Syst. Evol. Microbiol.">
        <title>Complete genome sequence of Corynebacterium casei LMG S-19264T (=DSM 44701T), isolated from a smear-ripened cheese.</title>
        <authorList>
            <consortium name="US DOE Joint Genome Institute (JGI-PGF)"/>
            <person name="Walter F."/>
            <person name="Albersmeier A."/>
            <person name="Kalinowski J."/>
            <person name="Ruckert C."/>
        </authorList>
    </citation>
    <scope>NUCLEOTIDE SEQUENCE</scope>
    <source>
        <strain evidence="18">CCM 7664</strain>
    </source>
</reference>
<dbReference type="GO" id="GO:0009279">
    <property type="term" value="C:cell outer membrane"/>
    <property type="evidence" value="ECO:0007669"/>
    <property type="project" value="UniProtKB-SubCell"/>
</dbReference>
<evidence type="ECO:0000256" key="6">
    <source>
        <dbReference type="ARBA" id="ARBA00022692"/>
    </source>
</evidence>
<dbReference type="Gene3D" id="2.170.130.10">
    <property type="entry name" value="TonB-dependent receptor, plug domain"/>
    <property type="match status" value="1"/>
</dbReference>
<keyword evidence="7 16" id="KW-0732">Signal</keyword>
<evidence type="ECO:0000256" key="12">
    <source>
        <dbReference type="ARBA" id="ARBA00023170"/>
    </source>
</evidence>
<comment type="similarity">
    <text evidence="2 14 15">Belongs to the TonB-dependent receptor family.</text>
</comment>
<dbReference type="PROSITE" id="PS52016">
    <property type="entry name" value="TONB_DEPENDENT_REC_3"/>
    <property type="match status" value="1"/>
</dbReference>
<dbReference type="SMART" id="SM00965">
    <property type="entry name" value="STN"/>
    <property type="match status" value="1"/>
</dbReference>
<keyword evidence="9" id="KW-0406">Ion transport</keyword>
<dbReference type="InterPro" id="IPR011662">
    <property type="entry name" value="Secretin/TonB_short_N"/>
</dbReference>
<evidence type="ECO:0000256" key="4">
    <source>
        <dbReference type="ARBA" id="ARBA00022452"/>
    </source>
</evidence>
<evidence type="ECO:0000256" key="11">
    <source>
        <dbReference type="ARBA" id="ARBA00023136"/>
    </source>
</evidence>
<feature type="domain" description="Secretin/TonB short N-terminal" evidence="17">
    <location>
        <begin position="55"/>
        <end position="107"/>
    </location>
</feature>
<evidence type="ECO:0000256" key="7">
    <source>
        <dbReference type="ARBA" id="ARBA00022729"/>
    </source>
</evidence>
<dbReference type="NCBIfam" id="TIGR01783">
    <property type="entry name" value="TonB-siderophor"/>
    <property type="match status" value="1"/>
</dbReference>
<dbReference type="GO" id="GO:0015891">
    <property type="term" value="P:siderophore transport"/>
    <property type="evidence" value="ECO:0007669"/>
    <property type="project" value="InterPro"/>
</dbReference>
<dbReference type="Pfam" id="PF00593">
    <property type="entry name" value="TonB_dep_Rec_b-barrel"/>
    <property type="match status" value="1"/>
</dbReference>
<evidence type="ECO:0000256" key="2">
    <source>
        <dbReference type="ARBA" id="ARBA00009810"/>
    </source>
</evidence>
<keyword evidence="6 14" id="KW-0812">Transmembrane</keyword>
<dbReference type="AlphaFoldDB" id="A0A8J3F509"/>
<dbReference type="GO" id="GO:0038023">
    <property type="term" value="F:signaling receptor activity"/>
    <property type="evidence" value="ECO:0007669"/>
    <property type="project" value="InterPro"/>
</dbReference>
<dbReference type="SUPFAM" id="SSF56935">
    <property type="entry name" value="Porins"/>
    <property type="match status" value="1"/>
</dbReference>
<sequence>MTRISFRPAAVALAVALACGTAPSFAQSAATPVSINIVAQPLAQALNELARQAQLELIVQPSLVAGKTAPAVSGSLTPQQALNRLLAGSGLVATVNGKTAVVNLVPASSGQLPAVTVTAAMENDSYVATRSASGFKTDTPIIETPQSVSVVTRKQIEDQKPRSVTEALAYTPGAFTGLVGSSNRYDYVALRGFKDSSVDSALLDGLRMLSDQGSYTSMQVDPYYLERIDVIRGPASVMYGRASPGGLVALTSKMPQFEAGREVQFTLGNNDRREASVDLTGPLDENGVMAFRLTATARKNDTQVNHVKEERYVLAPSLAINFSKNTHLLLQAYLQDDPEGSYHSGVPYDASVTKDHNGRRLPRDFYDGDPSVDTYERKQRFLGYQFSHAFDDNTTVRQNFRYVWADATLRQIHIAPLTYPPTPAWISPTQLFRSYDGASESTRGFTIDNQFEKKLKIGTANHTFLVGLDYQKRDVEGSWSWGSVSPIDAFNPVYGSPNLVVTGGYDPVDRTLEQTGFYAQDQIELGQWRFTLGARQDWADMKMQRGLADIAKWDGSKLTARAGAVYLFENGLAPYISYSDGFNPSLRSDGNKILEPAESNQTEIGIRYQPSGSRTLLSAAIYNLTQDNISILLPTTFDYIPAGKTRSRGLELEAHTQVSDNVSLLASYTYNRTKFVESPDGNLDNTPAQAPRNMASIWGDWTFLPGYTWGAGLRYVGTSWVDNANTVKVPSYTIADMMLRIDLSKWNPSLKGTNLRLAANNLFDKTYVASCQDQNFCYWGDERSLTATLTYKW</sequence>
<evidence type="ECO:0000256" key="10">
    <source>
        <dbReference type="ARBA" id="ARBA00023077"/>
    </source>
</evidence>
<evidence type="ECO:0000256" key="9">
    <source>
        <dbReference type="ARBA" id="ARBA00023065"/>
    </source>
</evidence>
<evidence type="ECO:0000313" key="19">
    <source>
        <dbReference type="Proteomes" id="UP000627205"/>
    </source>
</evidence>
<evidence type="ECO:0000256" key="3">
    <source>
        <dbReference type="ARBA" id="ARBA00022448"/>
    </source>
</evidence>
<proteinExistence type="inferred from homology"/>
<gene>
    <name evidence="18" type="primary">foxA</name>
    <name evidence="18" type="ORF">GCM10011430_22110</name>
</gene>
<evidence type="ECO:0000256" key="15">
    <source>
        <dbReference type="RuleBase" id="RU003357"/>
    </source>
</evidence>
<dbReference type="RefSeq" id="WP_188421705.1">
    <property type="nucleotide sequence ID" value="NZ_BMDP01000003.1"/>
</dbReference>
<accession>A0A8J3F509</accession>
<keyword evidence="10 15" id="KW-0798">TonB box</keyword>
<keyword evidence="19" id="KW-1185">Reference proteome</keyword>
<dbReference type="Gene3D" id="3.55.50.30">
    <property type="match status" value="1"/>
</dbReference>
<dbReference type="InterPro" id="IPR036942">
    <property type="entry name" value="Beta-barrel_TonB_sf"/>
</dbReference>
<dbReference type="Proteomes" id="UP000627205">
    <property type="component" value="Unassembled WGS sequence"/>
</dbReference>
<keyword evidence="3 14" id="KW-0813">Transport</keyword>
<dbReference type="CDD" id="cd01347">
    <property type="entry name" value="ligand_gated_channel"/>
    <property type="match status" value="1"/>
</dbReference>
<protein>
    <submittedName>
        <fullName evidence="18">Ferrioxamine receptor FoxA</fullName>
    </submittedName>
</protein>
<evidence type="ECO:0000256" key="14">
    <source>
        <dbReference type="PROSITE-ProRule" id="PRU01360"/>
    </source>
</evidence>
<organism evidence="18 19">
    <name type="scientific">Oxalicibacterium solurbis</name>
    <dbReference type="NCBI Taxonomy" id="69280"/>
    <lineage>
        <taxon>Bacteria</taxon>
        <taxon>Pseudomonadati</taxon>
        <taxon>Pseudomonadota</taxon>
        <taxon>Betaproteobacteria</taxon>
        <taxon>Burkholderiales</taxon>
        <taxon>Oxalobacteraceae</taxon>
        <taxon>Oxalicibacterium</taxon>
    </lineage>
</organism>
<dbReference type="Pfam" id="PF07715">
    <property type="entry name" value="Plug"/>
    <property type="match status" value="1"/>
</dbReference>
<dbReference type="GO" id="GO:0015344">
    <property type="term" value="F:siderophore uptake transmembrane transporter activity"/>
    <property type="evidence" value="ECO:0007669"/>
    <property type="project" value="TreeGrafter"/>
</dbReference>
<keyword evidence="11 14" id="KW-0472">Membrane</keyword>
<dbReference type="InterPro" id="IPR012910">
    <property type="entry name" value="Plug_dom"/>
</dbReference>
<dbReference type="PANTHER" id="PTHR32552:SF68">
    <property type="entry name" value="FERRICHROME OUTER MEMBRANE TRANSPORTER_PHAGE RECEPTOR"/>
    <property type="match status" value="1"/>
</dbReference>
<evidence type="ECO:0000313" key="18">
    <source>
        <dbReference type="EMBL" id="GGI55037.1"/>
    </source>
</evidence>
<evidence type="ECO:0000256" key="13">
    <source>
        <dbReference type="ARBA" id="ARBA00023237"/>
    </source>
</evidence>
<keyword evidence="13 14" id="KW-0998">Cell outer membrane</keyword>
<keyword evidence="8" id="KW-0408">Iron</keyword>
<evidence type="ECO:0000256" key="8">
    <source>
        <dbReference type="ARBA" id="ARBA00023004"/>
    </source>
</evidence>
<evidence type="ECO:0000256" key="5">
    <source>
        <dbReference type="ARBA" id="ARBA00022496"/>
    </source>
</evidence>
<dbReference type="Gene3D" id="2.40.170.20">
    <property type="entry name" value="TonB-dependent receptor, beta-barrel domain"/>
    <property type="match status" value="1"/>
</dbReference>
<dbReference type="InterPro" id="IPR000531">
    <property type="entry name" value="Beta-barrel_TonB"/>
</dbReference>
<name>A0A8J3F509_9BURK</name>
<evidence type="ECO:0000259" key="17">
    <source>
        <dbReference type="SMART" id="SM00965"/>
    </source>
</evidence>
<feature type="chain" id="PRO_5035318930" evidence="16">
    <location>
        <begin position="27"/>
        <end position="793"/>
    </location>
</feature>
<dbReference type="InterPro" id="IPR010105">
    <property type="entry name" value="TonB_sidphr_rcpt"/>
</dbReference>
<dbReference type="Pfam" id="PF07660">
    <property type="entry name" value="STN"/>
    <property type="match status" value="1"/>
</dbReference>
<dbReference type="PROSITE" id="PS51257">
    <property type="entry name" value="PROKAR_LIPOPROTEIN"/>
    <property type="match status" value="1"/>
</dbReference>
<evidence type="ECO:0000256" key="1">
    <source>
        <dbReference type="ARBA" id="ARBA00004571"/>
    </source>
</evidence>
<comment type="caution">
    <text evidence="18">The sequence shown here is derived from an EMBL/GenBank/DDBJ whole genome shotgun (WGS) entry which is preliminary data.</text>
</comment>
<dbReference type="FunFam" id="2.170.130.10:FF:000001">
    <property type="entry name" value="Catecholate siderophore TonB-dependent receptor"/>
    <property type="match status" value="1"/>
</dbReference>
<comment type="subcellular location">
    <subcellularLocation>
        <location evidence="1 14">Cell outer membrane</location>
        <topology evidence="1 14">Multi-pass membrane protein</topology>
    </subcellularLocation>
</comment>